<organism evidence="4 5">
    <name type="scientific">Desulfococcus multivorans DSM 2059</name>
    <dbReference type="NCBI Taxonomy" id="1121405"/>
    <lineage>
        <taxon>Bacteria</taxon>
        <taxon>Pseudomonadati</taxon>
        <taxon>Thermodesulfobacteriota</taxon>
        <taxon>Desulfobacteria</taxon>
        <taxon>Desulfobacterales</taxon>
        <taxon>Desulfococcaceae</taxon>
        <taxon>Desulfococcus</taxon>
    </lineage>
</organism>
<dbReference type="SUPFAM" id="SSF54631">
    <property type="entry name" value="CBS-domain pair"/>
    <property type="match status" value="1"/>
</dbReference>
<protein>
    <submittedName>
        <fullName evidence="4">CBS domain containing membrane protein</fullName>
    </submittedName>
</protein>
<dbReference type="PANTHER" id="PTHR43080:SF26">
    <property type="entry name" value="REGULATORY PROTEIN"/>
    <property type="match status" value="1"/>
</dbReference>
<dbReference type="PROSITE" id="PS51371">
    <property type="entry name" value="CBS"/>
    <property type="match status" value="2"/>
</dbReference>
<evidence type="ECO:0000259" key="3">
    <source>
        <dbReference type="PROSITE" id="PS51371"/>
    </source>
</evidence>
<feature type="domain" description="CBS" evidence="3">
    <location>
        <begin position="98"/>
        <end position="155"/>
    </location>
</feature>
<reference evidence="4 5" key="1">
    <citation type="journal article" date="2013" name="Genome Announc.">
        <title>Draft genome sequences for three mercury-methylating, sulfate-reducing bacteria.</title>
        <authorList>
            <person name="Brown S.D."/>
            <person name="Hurt R.A.Jr."/>
            <person name="Gilmour C.C."/>
            <person name="Elias D.A."/>
        </authorList>
    </citation>
    <scope>NUCLEOTIDE SEQUENCE [LARGE SCALE GENOMIC DNA]</scope>
    <source>
        <strain evidence="4 5">DSM 2059</strain>
    </source>
</reference>
<dbReference type="STRING" id="897.B2D07_12810"/>
<dbReference type="Pfam" id="PF00571">
    <property type="entry name" value="CBS"/>
    <property type="match status" value="2"/>
</dbReference>
<evidence type="ECO:0000256" key="2">
    <source>
        <dbReference type="PROSITE-ProRule" id="PRU00703"/>
    </source>
</evidence>
<dbReference type="AlphaFoldDB" id="S7ULS2"/>
<accession>S7ULS2</accession>
<dbReference type="Proteomes" id="UP000014977">
    <property type="component" value="Unassembled WGS sequence"/>
</dbReference>
<evidence type="ECO:0000313" key="4">
    <source>
        <dbReference type="EMBL" id="EPR33283.1"/>
    </source>
</evidence>
<proteinExistence type="predicted"/>
<dbReference type="OrthoDB" id="9790355at2"/>
<dbReference type="RefSeq" id="WP_020878405.1">
    <property type="nucleotide sequence ID" value="NZ_ATHJ01000127.1"/>
</dbReference>
<evidence type="ECO:0000256" key="1">
    <source>
        <dbReference type="ARBA" id="ARBA00023122"/>
    </source>
</evidence>
<dbReference type="eggNOG" id="COG0517">
    <property type="taxonomic scope" value="Bacteria"/>
</dbReference>
<gene>
    <name evidence="4" type="ORF">dsmv_0822</name>
</gene>
<sequence>MLSVKDIMTTEVITVTPETEIVEATRLLLENHINGLPVVDDKGKVVGILCQSDLIVQQKKLPLPSFFTFLDGFIPLTSMKQLEKEIQKAVAVTVAHAMTPNPVTVTPDTGLNSVAALMVDRNFHTLPVVEKGRLVGIVGKEDVIRTLTNATLEKEASLPH</sequence>
<dbReference type="SMART" id="SM00116">
    <property type="entry name" value="CBS"/>
    <property type="match status" value="2"/>
</dbReference>
<dbReference type="InterPro" id="IPR046342">
    <property type="entry name" value="CBS_dom_sf"/>
</dbReference>
<dbReference type="InterPro" id="IPR000644">
    <property type="entry name" value="CBS_dom"/>
</dbReference>
<keyword evidence="5" id="KW-1185">Reference proteome</keyword>
<dbReference type="Gene3D" id="3.10.580.10">
    <property type="entry name" value="CBS-domain"/>
    <property type="match status" value="1"/>
</dbReference>
<dbReference type="InterPro" id="IPR051257">
    <property type="entry name" value="Diverse_CBS-Domain"/>
</dbReference>
<comment type="caution">
    <text evidence="4">The sequence shown here is derived from an EMBL/GenBank/DDBJ whole genome shotgun (WGS) entry which is preliminary data.</text>
</comment>
<keyword evidence="1 2" id="KW-0129">CBS domain</keyword>
<dbReference type="CDD" id="cd04586">
    <property type="entry name" value="CBS_pair_BON_assoc"/>
    <property type="match status" value="1"/>
</dbReference>
<dbReference type="PANTHER" id="PTHR43080">
    <property type="entry name" value="CBS DOMAIN-CONTAINING PROTEIN CBSX3, MITOCHONDRIAL"/>
    <property type="match status" value="1"/>
</dbReference>
<evidence type="ECO:0000313" key="5">
    <source>
        <dbReference type="Proteomes" id="UP000014977"/>
    </source>
</evidence>
<dbReference type="EMBL" id="ATHJ01000127">
    <property type="protein sequence ID" value="EPR33283.1"/>
    <property type="molecule type" value="Genomic_DNA"/>
</dbReference>
<feature type="domain" description="CBS" evidence="3">
    <location>
        <begin position="8"/>
        <end position="65"/>
    </location>
</feature>
<name>S7ULS2_DESML</name>